<dbReference type="InterPro" id="IPR008928">
    <property type="entry name" value="6-hairpin_glycosidase_sf"/>
</dbReference>
<dbReference type="AlphaFoldDB" id="A0A7S3ATR5"/>
<sequence length="545" mass="59259">MLFDSEPIPFYLSPGRCVNRTEKNMLTVDDKVRQFDAVLPSAGKAAQLALIKGAPGYVADADGGGGNWQLTADGPTMKVSIIAKLVTLAANKFAILDPLGMGIEMEAGKPGWNDAMNGLPGLFGSEMPSAYELHELVKFTGQAIDEIGREVHVPEELSSLLSGLDVQLRRLSTKAASDFEYWDKVHDALEAYRAATDATFSGRFVAWAPAKLGKASGLFGAMLIRMDQGIERAVTFSQKGGEVVPVVDGYAAREGGGVSPTYFKYTVTKYELTGGTSSRGLPTVKVGGFSPTVLPLFLEGPTRQLKTITTHEDAKAVYEAVRTSDLRDVPLQMYKVSASLSEQPLEIGRMKAFDSGWLENESVWLHMSYKWYLELLRAGLYIEFFREIRTGLVSFMDPEVFGRSPLEAASFIVSSAFPDKTLHGSGFLARLSGSTAEFLSMWNHMMVGASPFSVDADSKKLQLALEPAIASWMWRADGTLQFTFLGAIDVTYVMASKKNSWEANVKSYDLTGAVGKVHVDGPAVPSPLAEEVRGLKYTAMTVTLE</sequence>
<protein>
    <submittedName>
        <fullName evidence="1">Uncharacterized protein</fullName>
    </submittedName>
</protein>
<dbReference type="SUPFAM" id="SSF48208">
    <property type="entry name" value="Six-hairpin glycosidases"/>
    <property type="match status" value="1"/>
</dbReference>
<name>A0A7S3ATR5_9EUKA</name>
<evidence type="ECO:0000313" key="1">
    <source>
        <dbReference type="EMBL" id="CAE0115039.1"/>
    </source>
</evidence>
<dbReference type="GO" id="GO:0005975">
    <property type="term" value="P:carbohydrate metabolic process"/>
    <property type="evidence" value="ECO:0007669"/>
    <property type="project" value="InterPro"/>
</dbReference>
<accession>A0A7S3ATR5</accession>
<organism evidence="1">
    <name type="scientific">Haptolina ericina</name>
    <dbReference type="NCBI Taxonomy" id="156174"/>
    <lineage>
        <taxon>Eukaryota</taxon>
        <taxon>Haptista</taxon>
        <taxon>Haptophyta</taxon>
        <taxon>Prymnesiophyceae</taxon>
        <taxon>Prymnesiales</taxon>
        <taxon>Prymnesiaceae</taxon>
        <taxon>Haptolina</taxon>
    </lineage>
</organism>
<gene>
    <name evidence="1" type="ORF">HERI1096_LOCUS15724</name>
</gene>
<reference evidence="1" key="1">
    <citation type="submission" date="2021-01" db="EMBL/GenBank/DDBJ databases">
        <authorList>
            <person name="Corre E."/>
            <person name="Pelletier E."/>
            <person name="Niang G."/>
            <person name="Scheremetjew M."/>
            <person name="Finn R."/>
            <person name="Kale V."/>
            <person name="Holt S."/>
            <person name="Cochrane G."/>
            <person name="Meng A."/>
            <person name="Brown T."/>
            <person name="Cohen L."/>
        </authorList>
    </citation>
    <scope>NUCLEOTIDE SEQUENCE</scope>
    <source>
        <strain evidence="1">CCMP281</strain>
    </source>
</reference>
<dbReference type="EMBL" id="HBHX01028160">
    <property type="protein sequence ID" value="CAE0115039.1"/>
    <property type="molecule type" value="Transcribed_RNA"/>
</dbReference>
<proteinExistence type="predicted"/>